<accession>A0AAX6HC23</accession>
<keyword evidence="1" id="KW-0805">Transcription regulation</keyword>
<gene>
    <name evidence="4" type="ORF">M6B38_321310</name>
</gene>
<dbReference type="Pfam" id="PF14215">
    <property type="entry name" value="bHLH-MYC_N"/>
    <property type="match status" value="1"/>
</dbReference>
<protein>
    <submittedName>
        <fullName evidence="4">Transcription factor bHLH157-like isoform X1</fullName>
    </submittedName>
</protein>
<evidence type="ECO:0000259" key="3">
    <source>
        <dbReference type="Pfam" id="PF14215"/>
    </source>
</evidence>
<feature type="domain" description="Transcription factor MYC/MYB N-terminal" evidence="3">
    <location>
        <begin position="18"/>
        <end position="101"/>
    </location>
</feature>
<keyword evidence="5" id="KW-1185">Reference proteome</keyword>
<proteinExistence type="predicted"/>
<dbReference type="EMBL" id="JANAVB010010800">
    <property type="protein sequence ID" value="KAJ6838131.1"/>
    <property type="molecule type" value="Genomic_DNA"/>
</dbReference>
<reference evidence="4" key="2">
    <citation type="submission" date="2023-04" db="EMBL/GenBank/DDBJ databases">
        <authorList>
            <person name="Bruccoleri R.E."/>
            <person name="Oakeley E.J."/>
            <person name="Faust A.-M."/>
            <person name="Dessus-Babus S."/>
            <person name="Altorfer M."/>
            <person name="Burckhardt D."/>
            <person name="Oertli M."/>
            <person name="Naumann U."/>
            <person name="Petersen F."/>
            <person name="Wong J."/>
        </authorList>
    </citation>
    <scope>NUCLEOTIDE SEQUENCE</scope>
    <source>
        <strain evidence="4">GSM-AAB239-AS_SAM_17_03QT</strain>
        <tissue evidence="4">Leaf</tissue>
    </source>
</reference>
<dbReference type="Proteomes" id="UP001140949">
    <property type="component" value="Unassembled WGS sequence"/>
</dbReference>
<evidence type="ECO:0000313" key="5">
    <source>
        <dbReference type="Proteomes" id="UP001140949"/>
    </source>
</evidence>
<dbReference type="InterPro" id="IPR043561">
    <property type="entry name" value="LHW-like"/>
</dbReference>
<dbReference type="InterPro" id="IPR025610">
    <property type="entry name" value="MYC/MYB_N"/>
</dbReference>
<dbReference type="PANTHER" id="PTHR46196">
    <property type="entry name" value="TRANSCRIPTION FACTOR BHLH155-LIKE ISOFORM X1-RELATED"/>
    <property type="match status" value="1"/>
</dbReference>
<evidence type="ECO:0000313" key="4">
    <source>
        <dbReference type="EMBL" id="KAJ6838131.1"/>
    </source>
</evidence>
<evidence type="ECO:0000256" key="1">
    <source>
        <dbReference type="ARBA" id="ARBA00023015"/>
    </source>
</evidence>
<evidence type="ECO:0000256" key="2">
    <source>
        <dbReference type="ARBA" id="ARBA00023163"/>
    </source>
</evidence>
<dbReference type="PANTHER" id="PTHR46196:SF2">
    <property type="entry name" value="TRANSCRIPTION FACTOR BHLH157"/>
    <property type="match status" value="1"/>
</dbReference>
<name>A0AAX6HC23_IRIPA</name>
<dbReference type="GO" id="GO:0003700">
    <property type="term" value="F:DNA-binding transcription factor activity"/>
    <property type="evidence" value="ECO:0007669"/>
    <property type="project" value="InterPro"/>
</dbReference>
<sequence>MEENFYEEHIRAAICRAITQVHLVGEGTIGGAALSGKHQWIYSDNCCDGSSPTSPTRNLEIFNVPKKGIDDWHHQFFAGIKTIVIIPLPSFGVVQFGSAQKPDVEVWKRQFGAFRYHHVGYLGCFHNIKAVEF</sequence>
<comment type="caution">
    <text evidence="4">The sequence shown here is derived from an EMBL/GenBank/DDBJ whole genome shotgun (WGS) entry which is preliminary data.</text>
</comment>
<reference evidence="4" key="1">
    <citation type="journal article" date="2023" name="GigaByte">
        <title>Genome assembly of the bearded iris, Iris pallida Lam.</title>
        <authorList>
            <person name="Bruccoleri R.E."/>
            <person name="Oakeley E.J."/>
            <person name="Faust A.M.E."/>
            <person name="Altorfer M."/>
            <person name="Dessus-Babus S."/>
            <person name="Burckhardt D."/>
            <person name="Oertli M."/>
            <person name="Naumann U."/>
            <person name="Petersen F."/>
            <person name="Wong J."/>
        </authorList>
    </citation>
    <scope>NUCLEOTIDE SEQUENCE</scope>
    <source>
        <strain evidence="4">GSM-AAB239-AS_SAM_17_03QT</strain>
    </source>
</reference>
<organism evidence="4 5">
    <name type="scientific">Iris pallida</name>
    <name type="common">Sweet iris</name>
    <dbReference type="NCBI Taxonomy" id="29817"/>
    <lineage>
        <taxon>Eukaryota</taxon>
        <taxon>Viridiplantae</taxon>
        <taxon>Streptophyta</taxon>
        <taxon>Embryophyta</taxon>
        <taxon>Tracheophyta</taxon>
        <taxon>Spermatophyta</taxon>
        <taxon>Magnoliopsida</taxon>
        <taxon>Liliopsida</taxon>
        <taxon>Asparagales</taxon>
        <taxon>Iridaceae</taxon>
        <taxon>Iridoideae</taxon>
        <taxon>Irideae</taxon>
        <taxon>Iris</taxon>
    </lineage>
</organism>
<keyword evidence="2" id="KW-0804">Transcription</keyword>
<dbReference type="AlphaFoldDB" id="A0AAX6HC23"/>